<dbReference type="KEGG" id="psoj:PHYSODRAFT_474506"/>
<dbReference type="SMR" id="G4YGG7"/>
<evidence type="ECO:0000313" key="1">
    <source>
        <dbReference type="EMBL" id="EGZ29080.1"/>
    </source>
</evidence>
<accession>G4YGG7</accession>
<proteinExistence type="predicted"/>
<protein>
    <submittedName>
        <fullName evidence="1">Uncharacterized protein</fullName>
    </submittedName>
</protein>
<sequence>KMTPEKLYYKLKIAKTSGPRDRKYRKFLEYVEIYEDRFGPAFNPLLKYGPRVEVKASP</sequence>
<feature type="non-terminal residue" evidence="1">
    <location>
        <position position="1"/>
    </location>
</feature>
<reference evidence="1 2" key="1">
    <citation type="journal article" date="2006" name="Science">
        <title>Phytophthora genome sequences uncover evolutionary origins and mechanisms of pathogenesis.</title>
        <authorList>
            <person name="Tyler B.M."/>
            <person name="Tripathy S."/>
            <person name="Zhang X."/>
            <person name="Dehal P."/>
            <person name="Jiang R.H."/>
            <person name="Aerts A."/>
            <person name="Arredondo F.D."/>
            <person name="Baxter L."/>
            <person name="Bensasson D."/>
            <person name="Beynon J.L."/>
            <person name="Chapman J."/>
            <person name="Damasceno C.M."/>
            <person name="Dorrance A.E."/>
            <person name="Dou D."/>
            <person name="Dickerman A.W."/>
            <person name="Dubchak I.L."/>
            <person name="Garbelotto M."/>
            <person name="Gijzen M."/>
            <person name="Gordon S.G."/>
            <person name="Govers F."/>
            <person name="Grunwald N.J."/>
            <person name="Huang W."/>
            <person name="Ivors K.L."/>
            <person name="Jones R.W."/>
            <person name="Kamoun S."/>
            <person name="Krampis K."/>
            <person name="Lamour K.H."/>
            <person name="Lee M.K."/>
            <person name="McDonald W.H."/>
            <person name="Medina M."/>
            <person name="Meijer H.J."/>
            <person name="Nordberg E.K."/>
            <person name="Maclean D.J."/>
            <person name="Ospina-Giraldo M.D."/>
            <person name="Morris P.F."/>
            <person name="Phuntumart V."/>
            <person name="Putnam N.H."/>
            <person name="Rash S."/>
            <person name="Rose J.K."/>
            <person name="Sakihama Y."/>
            <person name="Salamov A.A."/>
            <person name="Savidor A."/>
            <person name="Scheuring C.F."/>
            <person name="Smith B.M."/>
            <person name="Sobral B.W."/>
            <person name="Terry A."/>
            <person name="Torto-Alalibo T.A."/>
            <person name="Win J."/>
            <person name="Xu Z."/>
            <person name="Zhang H."/>
            <person name="Grigoriev I.V."/>
            <person name="Rokhsar D.S."/>
            <person name="Boore J.L."/>
        </authorList>
    </citation>
    <scope>NUCLEOTIDE SEQUENCE [LARGE SCALE GENOMIC DNA]</scope>
    <source>
        <strain evidence="1 2">P6497</strain>
    </source>
</reference>
<dbReference type="AlphaFoldDB" id="G4YGG7"/>
<gene>
    <name evidence="1" type="ORF">PHYSODRAFT_474506</name>
</gene>
<dbReference type="RefSeq" id="XP_009516355.1">
    <property type="nucleotide sequence ID" value="XM_009518060.1"/>
</dbReference>
<dbReference type="EMBL" id="JH159151">
    <property type="protein sequence ID" value="EGZ29080.1"/>
    <property type="molecule type" value="Genomic_DNA"/>
</dbReference>
<dbReference type="Proteomes" id="UP000002640">
    <property type="component" value="Unassembled WGS sequence"/>
</dbReference>
<dbReference type="GeneID" id="20654483"/>
<name>G4YGG7_PHYSP</name>
<dbReference type="InParanoid" id="G4YGG7"/>
<keyword evidence="2" id="KW-1185">Reference proteome</keyword>
<evidence type="ECO:0000313" key="2">
    <source>
        <dbReference type="Proteomes" id="UP000002640"/>
    </source>
</evidence>
<organism evidence="1 2">
    <name type="scientific">Phytophthora sojae (strain P6497)</name>
    <name type="common">Soybean stem and root rot agent</name>
    <name type="synonym">Phytophthora megasperma f. sp. glycines</name>
    <dbReference type="NCBI Taxonomy" id="1094619"/>
    <lineage>
        <taxon>Eukaryota</taxon>
        <taxon>Sar</taxon>
        <taxon>Stramenopiles</taxon>
        <taxon>Oomycota</taxon>
        <taxon>Peronosporomycetes</taxon>
        <taxon>Peronosporales</taxon>
        <taxon>Peronosporaceae</taxon>
        <taxon>Phytophthora</taxon>
    </lineage>
</organism>